<keyword evidence="3" id="KW-1185">Reference proteome</keyword>
<dbReference type="Pfam" id="PF19594">
    <property type="entry name" value="DUF6099"/>
    <property type="match status" value="1"/>
</dbReference>
<dbReference type="Proteomes" id="UP000183015">
    <property type="component" value="Unassembled WGS sequence"/>
</dbReference>
<evidence type="ECO:0000256" key="1">
    <source>
        <dbReference type="SAM" id="MobiDB-lite"/>
    </source>
</evidence>
<dbReference type="RefSeq" id="WP_143094256.1">
    <property type="nucleotide sequence ID" value="NZ_BBPN01000001.1"/>
</dbReference>
<evidence type="ECO:0000313" key="2">
    <source>
        <dbReference type="EMBL" id="SEK90699.1"/>
    </source>
</evidence>
<reference evidence="3" key="1">
    <citation type="submission" date="2016-10" db="EMBL/GenBank/DDBJ databases">
        <authorList>
            <person name="Varghese N."/>
        </authorList>
    </citation>
    <scope>NUCLEOTIDE SEQUENCE [LARGE SCALE GENOMIC DNA]</scope>
    <source>
        <strain evidence="3">DSM 45096 / BCRC 16803 / CGMCC 4.1857 / CIP 109030 / JCM 12277 / KCTC 19219 / NBRC 100920 / 33214</strain>
    </source>
</reference>
<proteinExistence type="predicted"/>
<dbReference type="EMBL" id="FOAZ01000004">
    <property type="protein sequence ID" value="SEK90699.1"/>
    <property type="molecule type" value="Genomic_DNA"/>
</dbReference>
<protein>
    <submittedName>
        <fullName evidence="2">Uncharacterized protein</fullName>
    </submittedName>
</protein>
<dbReference type="InterPro" id="IPR046081">
    <property type="entry name" value="DUF6099"/>
</dbReference>
<organism evidence="2 3">
    <name type="scientific">Streptacidiphilus jiangxiensis</name>
    <dbReference type="NCBI Taxonomy" id="235985"/>
    <lineage>
        <taxon>Bacteria</taxon>
        <taxon>Bacillati</taxon>
        <taxon>Actinomycetota</taxon>
        <taxon>Actinomycetes</taxon>
        <taxon>Kitasatosporales</taxon>
        <taxon>Streptomycetaceae</taxon>
        <taxon>Streptacidiphilus</taxon>
    </lineage>
</organism>
<sequence>MDALRLIRTTRHALAEARSAADVTAEAWQACRVTEAVALTAALALTERALEGGTGCGPVEVARALAEAAAHAAECVGRPPDEPVTGDRAARLSALADPVATVRELRVLLREACQSLLVVALGADEQSLYWCCVDGVDAAFEARELATELMRALGAEPAQLAGSEEPRDLREPPQVPEGVEPARVRVGIRVEPPPG</sequence>
<dbReference type="STRING" id="235985.SAMN05414137_104219"/>
<accession>A0A1H7KV64</accession>
<evidence type="ECO:0000313" key="3">
    <source>
        <dbReference type="Proteomes" id="UP000183015"/>
    </source>
</evidence>
<dbReference type="eggNOG" id="ENOG50342BD">
    <property type="taxonomic scope" value="Bacteria"/>
</dbReference>
<feature type="region of interest" description="Disordered" evidence="1">
    <location>
        <begin position="157"/>
        <end position="195"/>
    </location>
</feature>
<dbReference type="AlphaFoldDB" id="A0A1H7KV64"/>
<name>A0A1H7KV64_STRJI</name>
<gene>
    <name evidence="2" type="ORF">SAMN05414137_104219</name>
</gene>
<dbReference type="OrthoDB" id="3874063at2"/>